<dbReference type="EMBL" id="BPLR01005988">
    <property type="protein sequence ID" value="GIY06689.1"/>
    <property type="molecule type" value="Genomic_DNA"/>
</dbReference>
<evidence type="ECO:0000313" key="2">
    <source>
        <dbReference type="Proteomes" id="UP001054945"/>
    </source>
</evidence>
<evidence type="ECO:0000313" key="1">
    <source>
        <dbReference type="EMBL" id="GIY06689.1"/>
    </source>
</evidence>
<comment type="caution">
    <text evidence="1">The sequence shown here is derived from an EMBL/GenBank/DDBJ whole genome shotgun (WGS) entry which is preliminary data.</text>
</comment>
<dbReference type="Proteomes" id="UP001054945">
    <property type="component" value="Unassembled WGS sequence"/>
</dbReference>
<accession>A0AAV4QDA4</accession>
<gene>
    <name evidence="1" type="ORF">CEXT_228411</name>
</gene>
<name>A0AAV4QDA4_CAEEX</name>
<reference evidence="1 2" key="1">
    <citation type="submission" date="2021-06" db="EMBL/GenBank/DDBJ databases">
        <title>Caerostris extrusa draft genome.</title>
        <authorList>
            <person name="Kono N."/>
            <person name="Arakawa K."/>
        </authorList>
    </citation>
    <scope>NUCLEOTIDE SEQUENCE [LARGE SCALE GENOMIC DNA]</scope>
</reference>
<sequence>MITQFGHSDIWQFLSQIQYYPVTSRVVYYNAPTLGHRNLEVRTILRILRTITDLLLQLKGKSFRASGFNVLFRSLTWKISVQHHLSSLELSSINSSLRCQR</sequence>
<protein>
    <submittedName>
        <fullName evidence="1">Uncharacterized protein</fullName>
    </submittedName>
</protein>
<keyword evidence="2" id="KW-1185">Reference proteome</keyword>
<dbReference type="AlphaFoldDB" id="A0AAV4QDA4"/>
<proteinExistence type="predicted"/>
<organism evidence="1 2">
    <name type="scientific">Caerostris extrusa</name>
    <name type="common">Bark spider</name>
    <name type="synonym">Caerostris bankana</name>
    <dbReference type="NCBI Taxonomy" id="172846"/>
    <lineage>
        <taxon>Eukaryota</taxon>
        <taxon>Metazoa</taxon>
        <taxon>Ecdysozoa</taxon>
        <taxon>Arthropoda</taxon>
        <taxon>Chelicerata</taxon>
        <taxon>Arachnida</taxon>
        <taxon>Araneae</taxon>
        <taxon>Araneomorphae</taxon>
        <taxon>Entelegynae</taxon>
        <taxon>Araneoidea</taxon>
        <taxon>Araneidae</taxon>
        <taxon>Caerostris</taxon>
    </lineage>
</organism>